<feature type="non-terminal residue" evidence="1">
    <location>
        <position position="1"/>
    </location>
</feature>
<dbReference type="SUPFAM" id="SSF55920">
    <property type="entry name" value="Creatinase/aminopeptidase"/>
    <property type="match status" value="1"/>
</dbReference>
<evidence type="ECO:0000313" key="1">
    <source>
        <dbReference type="EMBL" id="MBX8645041.1"/>
    </source>
</evidence>
<dbReference type="Proteomes" id="UP000750197">
    <property type="component" value="Unassembled WGS sequence"/>
</dbReference>
<name>A0A8J8CH29_9ARCH</name>
<dbReference type="EC" id="3.4.11.18" evidence="1"/>
<proteinExistence type="predicted"/>
<keyword evidence="1" id="KW-0031">Aminopeptidase</keyword>
<sequence length="75" mass="8468">AFIDENFLTYPFATRWLSRELQELDDFKIRRGIAELINSGAIEAFPGLVEKGRGMVAQAEHSLLVQKDGCEIITK</sequence>
<dbReference type="AlphaFoldDB" id="A0A8J8CH29"/>
<dbReference type="Gene3D" id="3.90.230.10">
    <property type="entry name" value="Creatinase/methionine aminopeptidase superfamily"/>
    <property type="match status" value="1"/>
</dbReference>
<accession>A0A8J8CH29</accession>
<keyword evidence="1" id="KW-0378">Hydrolase</keyword>
<dbReference type="InterPro" id="IPR036390">
    <property type="entry name" value="WH_DNA-bd_sf"/>
</dbReference>
<dbReference type="GO" id="GO:0004239">
    <property type="term" value="F:initiator methionyl aminopeptidase activity"/>
    <property type="evidence" value="ECO:0007669"/>
    <property type="project" value="UniProtKB-EC"/>
</dbReference>
<gene>
    <name evidence="1" type="ORF">KIY12_10060</name>
</gene>
<evidence type="ECO:0000313" key="2">
    <source>
        <dbReference type="Proteomes" id="UP000750197"/>
    </source>
</evidence>
<dbReference type="SUPFAM" id="SSF46785">
    <property type="entry name" value="Winged helix' DNA-binding domain"/>
    <property type="match status" value="1"/>
</dbReference>
<organism evidence="1 2">
    <name type="scientific">Candidatus Sysuiplasma superficiale</name>
    <dbReference type="NCBI Taxonomy" id="2823368"/>
    <lineage>
        <taxon>Archaea</taxon>
        <taxon>Methanobacteriati</taxon>
        <taxon>Thermoplasmatota</taxon>
        <taxon>Thermoplasmata</taxon>
        <taxon>Candidatus Sysuiplasmatales</taxon>
        <taxon>Candidatus Sysuiplasmataceae</taxon>
        <taxon>Candidatus Sysuiplasma</taxon>
    </lineage>
</organism>
<dbReference type="Gene3D" id="1.10.10.10">
    <property type="entry name" value="Winged helix-like DNA-binding domain superfamily/Winged helix DNA-binding domain"/>
    <property type="match status" value="1"/>
</dbReference>
<reference evidence="1" key="1">
    <citation type="submission" date="2021-05" db="EMBL/GenBank/DDBJ databases">
        <title>Genomic insights into ecological role and evolution of a novel Thermoplasmata order Candidatus Sysuiplasmatales.</title>
        <authorList>
            <person name="Yuan Y."/>
        </authorList>
    </citation>
    <scope>NUCLEOTIDE SEQUENCE</scope>
    <source>
        <strain evidence="1">TUT19-bin139</strain>
    </source>
</reference>
<keyword evidence="1" id="KW-0645">Protease</keyword>
<protein>
    <submittedName>
        <fullName evidence="1">Type II methionyl aminopeptidase</fullName>
        <ecNumber evidence="1">3.4.11.18</ecNumber>
    </submittedName>
</protein>
<dbReference type="EMBL" id="JAHEAC010000152">
    <property type="protein sequence ID" value="MBX8645041.1"/>
    <property type="molecule type" value="Genomic_DNA"/>
</dbReference>
<dbReference type="InterPro" id="IPR036005">
    <property type="entry name" value="Creatinase/aminopeptidase-like"/>
</dbReference>
<comment type="caution">
    <text evidence="1">The sequence shown here is derived from an EMBL/GenBank/DDBJ whole genome shotgun (WGS) entry which is preliminary data.</text>
</comment>
<dbReference type="InterPro" id="IPR036388">
    <property type="entry name" value="WH-like_DNA-bd_sf"/>
</dbReference>